<feature type="region of interest" description="Disordered" evidence="2">
    <location>
        <begin position="81"/>
        <end position="138"/>
    </location>
</feature>
<feature type="coiled-coil region" evidence="1">
    <location>
        <begin position="277"/>
        <end position="343"/>
    </location>
</feature>
<evidence type="ECO:0000313" key="3">
    <source>
        <dbReference type="EMBL" id="KAG5445099.1"/>
    </source>
</evidence>
<evidence type="ECO:0000256" key="1">
    <source>
        <dbReference type="SAM" id="Coils"/>
    </source>
</evidence>
<dbReference type="EMBL" id="NIRI02000056">
    <property type="protein sequence ID" value="KAG5445099.1"/>
    <property type="molecule type" value="Genomic_DNA"/>
</dbReference>
<feature type="compositionally biased region" description="Low complexity" evidence="2">
    <location>
        <begin position="383"/>
        <end position="392"/>
    </location>
</feature>
<reference evidence="3 4" key="2">
    <citation type="journal article" date="2021" name="Genomics">
        <title>High-quality reference genome for Clonorchis sinensis.</title>
        <authorList>
            <person name="Young N.D."/>
            <person name="Stroehlein A.J."/>
            <person name="Kinkar L."/>
            <person name="Wang T."/>
            <person name="Sohn W.M."/>
            <person name="Chang B.C.H."/>
            <person name="Kaur P."/>
            <person name="Weisz D."/>
            <person name="Dudchenko O."/>
            <person name="Aiden E.L."/>
            <person name="Korhonen P.K."/>
            <person name="Gasser R.B."/>
        </authorList>
    </citation>
    <scope>NUCLEOTIDE SEQUENCE [LARGE SCALE GENOMIC DNA]</scope>
    <source>
        <strain evidence="3">Cs-k2</strain>
    </source>
</reference>
<feature type="region of interest" description="Disordered" evidence="2">
    <location>
        <begin position="555"/>
        <end position="582"/>
    </location>
</feature>
<feature type="compositionally biased region" description="Basic and acidic residues" evidence="2">
    <location>
        <begin position="397"/>
        <end position="407"/>
    </location>
</feature>
<accession>A0A8T1M7Z0</accession>
<evidence type="ECO:0008006" key="5">
    <source>
        <dbReference type="Google" id="ProtNLM"/>
    </source>
</evidence>
<proteinExistence type="predicted"/>
<evidence type="ECO:0000313" key="4">
    <source>
        <dbReference type="Proteomes" id="UP000286415"/>
    </source>
</evidence>
<reference evidence="3 4" key="1">
    <citation type="journal article" date="2018" name="Biotechnol. Adv.">
        <title>Improved genomic resources and new bioinformatic workflow for the carcinogenic parasite Clonorchis sinensis: Biotechnological implications.</title>
        <authorList>
            <person name="Wang D."/>
            <person name="Korhonen P.K."/>
            <person name="Gasser R.B."/>
            <person name="Young N.D."/>
        </authorList>
    </citation>
    <scope>NUCLEOTIDE SEQUENCE [LARGE SCALE GENOMIC DNA]</scope>
    <source>
        <strain evidence="3">Cs-k2</strain>
    </source>
</reference>
<gene>
    <name evidence="3" type="ORF">CSKR_104008</name>
</gene>
<feature type="region of interest" description="Disordered" evidence="2">
    <location>
        <begin position="172"/>
        <end position="199"/>
    </location>
</feature>
<dbReference type="Proteomes" id="UP000286415">
    <property type="component" value="Unassembled WGS sequence"/>
</dbReference>
<sequence length="582" mass="63697">MCWQLSMGDRVEYITDTFGTGSDKGTSTLERAGFNDVVRHSDGVSLRGGSPHGTDPNLQINEVGKLVRADCTCPGVVPITPPKSSTVISETPSKNSTKDPCRKRSAAVPLSQGHFGSSPSENSLGYSGAEYDSGAQDLSEEPRSLHLLLRSEHPDLYHMFFPAQPHNCSVPTSNLTSPVHQDVHDSKKQNPTPMSSEGYHSEPAALLSDAVNWTQTTSETSSTTAASAYSPDLVRRLFECANVVHMQHTGRLRSELLDLTHRLQGLHASRDFGLREIQRVKRERDQIRNQLANQAARYEDRLTELHSVIAELRRRLQHVGVNLIREVDEFQEAEDEVEEAASTERHVFNFAQLKKAPEFDITSQTPTHLPVRDSSADGEDASSDGSTDGDTSIGAVDGDHLDSGDISKSRLQNTVDSLHLSPTSLPHDQCCRLSKSISQLEIDVSMENRNRAVDYEASLARLRAQLACVTEERDILAQRLNLSADSSSAAQVDPTATEECQNLATSEYPLPNLATDSSSRKLSTGSGRPVMGLSRHLQTKQLQICDPIPFISDTASKNTPGVDLRNADPRSVSSNKVQLCQT</sequence>
<dbReference type="PANTHER" id="PTHR23347">
    <property type="entry name" value="COLORECTAL MUTANT CANCER PROTEIN MCC PROTEIN -RELATED"/>
    <property type="match status" value="1"/>
</dbReference>
<name>A0A8T1M7Z0_CLOSI</name>
<feature type="region of interest" description="Disordered" evidence="2">
    <location>
        <begin position="359"/>
        <end position="407"/>
    </location>
</feature>
<dbReference type="InterPro" id="IPR040171">
    <property type="entry name" value="USBP1-like"/>
</dbReference>
<dbReference type="PANTHER" id="PTHR23347:SF6">
    <property type="entry name" value="FI17904P1"/>
    <property type="match status" value="1"/>
</dbReference>
<feature type="compositionally biased region" description="Polar residues" evidence="2">
    <location>
        <begin position="514"/>
        <end position="526"/>
    </location>
</feature>
<feature type="compositionally biased region" description="Polar residues" evidence="2">
    <location>
        <begin position="114"/>
        <end position="125"/>
    </location>
</feature>
<feature type="compositionally biased region" description="Polar residues" evidence="2">
    <location>
        <begin position="82"/>
        <end position="95"/>
    </location>
</feature>
<feature type="coiled-coil region" evidence="1">
    <location>
        <begin position="452"/>
        <end position="479"/>
    </location>
</feature>
<feature type="region of interest" description="Disordered" evidence="2">
    <location>
        <begin position="511"/>
        <end position="531"/>
    </location>
</feature>
<keyword evidence="4" id="KW-1185">Reference proteome</keyword>
<organism evidence="3 4">
    <name type="scientific">Clonorchis sinensis</name>
    <name type="common">Chinese liver fluke</name>
    <dbReference type="NCBI Taxonomy" id="79923"/>
    <lineage>
        <taxon>Eukaryota</taxon>
        <taxon>Metazoa</taxon>
        <taxon>Spiralia</taxon>
        <taxon>Lophotrochozoa</taxon>
        <taxon>Platyhelminthes</taxon>
        <taxon>Trematoda</taxon>
        <taxon>Digenea</taxon>
        <taxon>Opisthorchiida</taxon>
        <taxon>Opisthorchiata</taxon>
        <taxon>Opisthorchiidae</taxon>
        <taxon>Clonorchis</taxon>
    </lineage>
</organism>
<dbReference type="AlphaFoldDB" id="A0A8T1M7Z0"/>
<comment type="caution">
    <text evidence="3">The sequence shown here is derived from an EMBL/GenBank/DDBJ whole genome shotgun (WGS) entry which is preliminary data.</text>
</comment>
<dbReference type="OrthoDB" id="6256369at2759"/>
<protein>
    <recommendedName>
        <fullName evidence="5">Colorectal mutant cancer protein</fullName>
    </recommendedName>
</protein>
<keyword evidence="1" id="KW-0175">Coiled coil</keyword>
<feature type="compositionally biased region" description="Polar residues" evidence="2">
    <location>
        <begin position="571"/>
        <end position="582"/>
    </location>
</feature>
<evidence type="ECO:0000256" key="2">
    <source>
        <dbReference type="SAM" id="MobiDB-lite"/>
    </source>
</evidence>